<dbReference type="AlphaFoldDB" id="A0A062V7F2"/>
<feature type="domain" description="4Fe-4S ferredoxin-type" evidence="1">
    <location>
        <begin position="213"/>
        <end position="237"/>
    </location>
</feature>
<protein>
    <submittedName>
        <fullName evidence="2">Uncharacterized Fe-S center protein</fullName>
    </submittedName>
</protein>
<dbReference type="InterPro" id="IPR007160">
    <property type="entry name" value="DUF362"/>
</dbReference>
<dbReference type="RefSeq" id="WP_048089372.1">
    <property type="nucleotide sequence ID" value="NZ_JMIY01000002.1"/>
</dbReference>
<evidence type="ECO:0000313" key="3">
    <source>
        <dbReference type="Proteomes" id="UP000027153"/>
    </source>
</evidence>
<dbReference type="EMBL" id="JMIY01000002">
    <property type="protein sequence ID" value="KCZ72458.1"/>
    <property type="molecule type" value="Genomic_DNA"/>
</dbReference>
<proteinExistence type="predicted"/>
<reference evidence="2 3" key="1">
    <citation type="journal article" date="2013" name="Nature">
        <title>Anaerobic oxidation of methane coupled to nitrate reduction in a novel archaeal lineage.</title>
        <authorList>
            <person name="Haroon M.F."/>
            <person name="Hu S."/>
            <person name="Shi Y."/>
            <person name="Imelfort M."/>
            <person name="Keller J."/>
            <person name="Hugenholtz P."/>
            <person name="Yuan Z."/>
            <person name="Tyson G.W."/>
        </authorList>
    </citation>
    <scope>NUCLEOTIDE SEQUENCE [LARGE SCALE GENOMIC DNA]</scope>
    <source>
        <strain evidence="2 3">ANME-2d</strain>
    </source>
</reference>
<dbReference type="PROSITE" id="PS00198">
    <property type="entry name" value="4FE4S_FER_1"/>
    <property type="match status" value="1"/>
</dbReference>
<comment type="caution">
    <text evidence="2">The sequence shown here is derived from an EMBL/GenBank/DDBJ whole genome shotgun (WGS) entry which is preliminary data.</text>
</comment>
<dbReference type="Gene3D" id="3.30.70.20">
    <property type="match status" value="1"/>
</dbReference>
<dbReference type="SUPFAM" id="SSF54862">
    <property type="entry name" value="4Fe-4S ferredoxins"/>
    <property type="match status" value="1"/>
</dbReference>
<feature type="domain" description="4Fe-4S ferredoxin-type" evidence="1">
    <location>
        <begin position="183"/>
        <end position="212"/>
    </location>
</feature>
<dbReference type="Pfam" id="PF04015">
    <property type="entry name" value="DUF362"/>
    <property type="match status" value="1"/>
</dbReference>
<name>A0A062V7F2_9EURY</name>
<organism evidence="2 3">
    <name type="scientific">Candidatus Methanoperedens nitratireducens</name>
    <dbReference type="NCBI Taxonomy" id="1392998"/>
    <lineage>
        <taxon>Archaea</taxon>
        <taxon>Methanobacteriati</taxon>
        <taxon>Methanobacteriota</taxon>
        <taxon>Stenosarchaea group</taxon>
        <taxon>Methanomicrobia</taxon>
        <taxon>Methanosarcinales</taxon>
        <taxon>ANME-2 cluster</taxon>
        <taxon>Candidatus Methanoperedentaceae</taxon>
        <taxon>Candidatus Methanoperedens</taxon>
    </lineage>
</organism>
<evidence type="ECO:0000313" key="2">
    <source>
        <dbReference type="EMBL" id="KCZ72458.1"/>
    </source>
</evidence>
<accession>A0A062V7F2</accession>
<dbReference type="InterPro" id="IPR017900">
    <property type="entry name" value="4Fe4S_Fe_S_CS"/>
</dbReference>
<keyword evidence="3" id="KW-1185">Reference proteome</keyword>
<dbReference type="GO" id="GO:0016491">
    <property type="term" value="F:oxidoreductase activity"/>
    <property type="evidence" value="ECO:0007669"/>
    <property type="project" value="UniProtKB-ARBA"/>
</dbReference>
<dbReference type="Proteomes" id="UP000027153">
    <property type="component" value="Unassembled WGS sequence"/>
</dbReference>
<sequence>MSKIIFKSAKITRPEDNQPEQIKKIFPYISPLKQGDIVAIKIHPGEYGNTTHIRPVIVRTVVDLVIKAGGIPFVTDTTTLYRGMKLNAADLINGAAMNGFTHASMNAPFIVADGLRGNDAKEVQINGEVLESITVASAIAEADSMIVISHGKGHPGSGFGAAVKHLGMGCLDRAGKIKIHEVGRPSIDTDKCMQCGACVEICPWGAIAPPYIDHSKCCGELSCADTCPEEAIIPPPDATDKMQKRLGEAALGPIKALKGRIGYINWVYDLTPGCDCFNFSGERFVEDIGILAGHDPVAIDSATIDLINERMKTNGGSIHTVWGIDPRVHIKAAEKIGCGSREYTITDTI</sequence>
<evidence type="ECO:0000259" key="1">
    <source>
        <dbReference type="PROSITE" id="PS51379"/>
    </source>
</evidence>
<dbReference type="InterPro" id="IPR017896">
    <property type="entry name" value="4Fe4S_Fe-S-bd"/>
</dbReference>
<gene>
    <name evidence="2" type="ORF">ANME2D_00885</name>
</gene>
<dbReference type="OrthoDB" id="5583at2157"/>
<dbReference type="PROSITE" id="PS51379">
    <property type="entry name" value="4FE4S_FER_2"/>
    <property type="match status" value="2"/>
</dbReference>